<feature type="active site" description="Proton acceptor" evidence="7">
    <location>
        <position position="219"/>
    </location>
</feature>
<dbReference type="GO" id="GO:0008311">
    <property type="term" value="F:double-stranded DNA 3'-5' DNA exonuclease activity"/>
    <property type="evidence" value="ECO:0007669"/>
    <property type="project" value="UniProtKB-EC"/>
</dbReference>
<dbReference type="Gene3D" id="3.60.10.10">
    <property type="entry name" value="Endonuclease/exonuclease/phosphatase"/>
    <property type="match status" value="1"/>
</dbReference>
<comment type="similarity">
    <text evidence="2">Belongs to the DNA repair enzymes AP/ExoA family.</text>
</comment>
<dbReference type="GO" id="GO:0006284">
    <property type="term" value="P:base-excision repair"/>
    <property type="evidence" value="ECO:0007669"/>
    <property type="project" value="TreeGrafter"/>
</dbReference>
<organism evidence="11">
    <name type="scientific">Darwinula stevensoni</name>
    <dbReference type="NCBI Taxonomy" id="69355"/>
    <lineage>
        <taxon>Eukaryota</taxon>
        <taxon>Metazoa</taxon>
        <taxon>Ecdysozoa</taxon>
        <taxon>Arthropoda</taxon>
        <taxon>Crustacea</taxon>
        <taxon>Oligostraca</taxon>
        <taxon>Ostracoda</taxon>
        <taxon>Podocopa</taxon>
        <taxon>Podocopida</taxon>
        <taxon>Darwinulocopina</taxon>
        <taxon>Darwinuloidea</taxon>
        <taxon>Darwinulidae</taxon>
        <taxon>Darwinula</taxon>
    </lineage>
</organism>
<evidence type="ECO:0000256" key="4">
    <source>
        <dbReference type="ARBA" id="ARBA00022723"/>
    </source>
</evidence>
<keyword evidence="4 8" id="KW-0479">Metal-binding</keyword>
<evidence type="ECO:0000256" key="1">
    <source>
        <dbReference type="ARBA" id="ARBA00000493"/>
    </source>
</evidence>
<keyword evidence="5" id="KW-0378">Hydrolase</keyword>
<reference evidence="11" key="1">
    <citation type="submission" date="2020-11" db="EMBL/GenBank/DDBJ databases">
        <authorList>
            <person name="Tran Van P."/>
        </authorList>
    </citation>
    <scope>NUCLEOTIDE SEQUENCE</scope>
</reference>
<dbReference type="GO" id="GO:0008081">
    <property type="term" value="F:phosphoric diester hydrolase activity"/>
    <property type="evidence" value="ECO:0007669"/>
    <property type="project" value="TreeGrafter"/>
</dbReference>
<keyword evidence="6 8" id="KW-0460">Magnesium</keyword>
<dbReference type="GO" id="GO:0003906">
    <property type="term" value="F:DNA-(apurinic or apyrimidinic site) endonuclease activity"/>
    <property type="evidence" value="ECO:0007669"/>
    <property type="project" value="TreeGrafter"/>
</dbReference>
<comment type="catalytic activity">
    <reaction evidence="1">
        <text>Exonucleolytic cleavage in the 3'- to 5'-direction to yield nucleoside 5'-phosphates.</text>
        <dbReference type="EC" id="3.1.11.2"/>
    </reaction>
</comment>
<dbReference type="AlphaFoldDB" id="A0A7R9FPY0"/>
<evidence type="ECO:0000256" key="3">
    <source>
        <dbReference type="ARBA" id="ARBA00012115"/>
    </source>
</evidence>
<dbReference type="EC" id="3.1.11.2" evidence="3"/>
<evidence type="ECO:0000259" key="10">
    <source>
        <dbReference type="Pfam" id="PF03372"/>
    </source>
</evidence>
<evidence type="ECO:0000256" key="8">
    <source>
        <dbReference type="PIRSR" id="PIRSR604808-2"/>
    </source>
</evidence>
<dbReference type="PANTHER" id="PTHR22748">
    <property type="entry name" value="AP ENDONUCLEASE"/>
    <property type="match status" value="1"/>
</dbReference>
<comment type="cofactor">
    <cofactor evidence="8">
        <name>Mg(2+)</name>
        <dbReference type="ChEBI" id="CHEBI:18420"/>
    </cofactor>
    <cofactor evidence="8">
        <name>Mn(2+)</name>
        <dbReference type="ChEBI" id="CHEBI:29035"/>
    </cofactor>
    <text evidence="8">Probably binds two magnesium or manganese ions per subunit.</text>
</comment>
<feature type="binding site" evidence="8">
    <location>
        <position position="219"/>
    </location>
    <ligand>
        <name>Mg(2+)</name>
        <dbReference type="ChEBI" id="CHEBI:18420"/>
        <label>1</label>
    </ligand>
</feature>
<dbReference type="OrthoDB" id="498125at2759"/>
<evidence type="ECO:0000256" key="9">
    <source>
        <dbReference type="PIRSR" id="PIRSR604808-3"/>
    </source>
</evidence>
<dbReference type="PANTHER" id="PTHR22748:SF4">
    <property type="entry name" value="DNA-(APURINIC OR APYRIMIDINIC SITE) ENDONUCLEASE 2"/>
    <property type="match status" value="1"/>
</dbReference>
<evidence type="ECO:0000313" key="11">
    <source>
        <dbReference type="EMBL" id="CAD7250528.1"/>
    </source>
</evidence>
<proteinExistence type="inferred from homology"/>
<dbReference type="EMBL" id="LR902427">
    <property type="protein sequence ID" value="CAD7250528.1"/>
    <property type="molecule type" value="Genomic_DNA"/>
</dbReference>
<dbReference type="Proteomes" id="UP000677054">
    <property type="component" value="Unassembled WGS sequence"/>
</dbReference>
<dbReference type="EMBL" id="CAJPEV010002910">
    <property type="protein sequence ID" value="CAG0898394.1"/>
    <property type="molecule type" value="Genomic_DNA"/>
</dbReference>
<dbReference type="GO" id="GO:0046872">
    <property type="term" value="F:metal ion binding"/>
    <property type="evidence" value="ECO:0007669"/>
    <property type="project" value="UniProtKB-KW"/>
</dbReference>
<keyword evidence="8" id="KW-0464">Manganese</keyword>
<dbReference type="Pfam" id="PF03372">
    <property type="entry name" value="Exo_endo_phos"/>
    <property type="match status" value="1"/>
</dbReference>
<dbReference type="PROSITE" id="PS51435">
    <property type="entry name" value="AP_NUCLEASE_F1_4"/>
    <property type="match status" value="1"/>
</dbReference>
<dbReference type="InterPro" id="IPR004808">
    <property type="entry name" value="AP_endonuc_1"/>
</dbReference>
<evidence type="ECO:0000256" key="2">
    <source>
        <dbReference type="ARBA" id="ARBA00007092"/>
    </source>
</evidence>
<accession>A0A7R9FPY0</accession>
<feature type="binding site" evidence="8">
    <location>
        <position position="218"/>
    </location>
    <ligand>
        <name>Mg(2+)</name>
        <dbReference type="ChEBI" id="CHEBI:18420"/>
        <label>1</label>
    </ligand>
</feature>
<gene>
    <name evidence="11" type="ORF">DSTB1V02_LOCUS10301</name>
</gene>
<dbReference type="InterPro" id="IPR005135">
    <property type="entry name" value="Endo/exonuclease/phosphatase"/>
</dbReference>
<feature type="domain" description="Endonuclease/exonuclease/phosphatase" evidence="10">
    <location>
        <begin position="17"/>
        <end position="177"/>
    </location>
</feature>
<feature type="binding site" evidence="8">
    <location>
        <position position="149"/>
    </location>
    <ligand>
        <name>Mg(2+)</name>
        <dbReference type="ChEBI" id="CHEBI:18420"/>
        <label>1</label>
    </ligand>
</feature>
<dbReference type="InterPro" id="IPR036691">
    <property type="entry name" value="Endo/exonu/phosph_ase_sf"/>
</dbReference>
<feature type="active site" evidence="7">
    <location>
        <position position="108"/>
    </location>
</feature>
<evidence type="ECO:0000256" key="5">
    <source>
        <dbReference type="ARBA" id="ARBA00022801"/>
    </source>
</evidence>
<keyword evidence="12" id="KW-1185">Reference proteome</keyword>
<feature type="site" description="Transition state stabilizer" evidence="9">
    <location>
        <position position="151"/>
    </location>
</feature>
<feature type="binding site" evidence="8">
    <location>
        <position position="151"/>
    </location>
    <ligand>
        <name>Mg(2+)</name>
        <dbReference type="ChEBI" id="CHEBI:18420"/>
        <label>1</label>
    </ligand>
</feature>
<evidence type="ECO:0000256" key="6">
    <source>
        <dbReference type="ARBA" id="ARBA00022842"/>
    </source>
</evidence>
<feature type="active site" description="Proton donor/acceptor" evidence="7">
    <location>
        <position position="149"/>
    </location>
</feature>
<dbReference type="SUPFAM" id="SSF56219">
    <property type="entry name" value="DNase I-like"/>
    <property type="match status" value="1"/>
</dbReference>
<evidence type="ECO:0000313" key="12">
    <source>
        <dbReference type="Proteomes" id="UP000677054"/>
    </source>
</evidence>
<dbReference type="GO" id="GO:0005634">
    <property type="term" value="C:nucleus"/>
    <property type="evidence" value="ECO:0007669"/>
    <property type="project" value="TreeGrafter"/>
</dbReference>
<evidence type="ECO:0000256" key="7">
    <source>
        <dbReference type="PIRSR" id="PIRSR604808-1"/>
    </source>
</evidence>
<name>A0A7R9FPY0_9CRUS</name>
<feature type="site" description="Interaction with DNA substrate" evidence="9">
    <location>
        <position position="219"/>
    </location>
</feature>
<protein>
    <recommendedName>
        <fullName evidence="3">exodeoxyribonuclease III</fullName>
        <ecNumber evidence="3">3.1.11.2</ecNumber>
    </recommendedName>
</protein>
<sequence>MEDVIIFWDALDGQTALVDGYVSFYSFCRNKSGYSGVATYCREDASPVAAEQGITGQLAGENSDIGYCQDVLDAFGIEDLRALDAEGRTLITQHLLEGDAIMDVINVYCPRADPDRPHRLEFKLKFYQALELRAKALVKAGHYVLIVGDLNTSHRRIDHCNPESYIEEEFDEEPCRLWLDKFLNEAGFIDTFRWFHPDQSLLKYFRDSQILSDIFGSDHCPVKGFLDVNFAQVPGPTCLPSLCTKFYPEFTGKQMTMKNFLQQKHNYMGHHVDTLCDSIPVERSSKREEEAPSLFQAFPTLLSQNSAKKRTKSRQAVLVMLSWHWTS</sequence>